<feature type="region of interest" description="Disordered" evidence="1">
    <location>
        <begin position="167"/>
        <end position="190"/>
    </location>
</feature>
<name>A0AAN9UF65_9PEZI</name>
<comment type="caution">
    <text evidence="2">The sequence shown here is derived from an EMBL/GenBank/DDBJ whole genome shotgun (WGS) entry which is preliminary data.</text>
</comment>
<gene>
    <name evidence="2" type="ORF">SLS62_009338</name>
</gene>
<evidence type="ECO:0000313" key="3">
    <source>
        <dbReference type="Proteomes" id="UP001320420"/>
    </source>
</evidence>
<accession>A0AAN9UF65</accession>
<proteinExistence type="predicted"/>
<dbReference type="AlphaFoldDB" id="A0AAN9UF65"/>
<feature type="compositionally biased region" description="Low complexity" evidence="1">
    <location>
        <begin position="167"/>
        <end position="178"/>
    </location>
</feature>
<dbReference type="EMBL" id="JAKJXP020000096">
    <property type="protein sequence ID" value="KAK7746617.1"/>
    <property type="molecule type" value="Genomic_DNA"/>
</dbReference>
<organism evidence="2 3">
    <name type="scientific">Diatrype stigma</name>
    <dbReference type="NCBI Taxonomy" id="117547"/>
    <lineage>
        <taxon>Eukaryota</taxon>
        <taxon>Fungi</taxon>
        <taxon>Dikarya</taxon>
        <taxon>Ascomycota</taxon>
        <taxon>Pezizomycotina</taxon>
        <taxon>Sordariomycetes</taxon>
        <taxon>Xylariomycetidae</taxon>
        <taxon>Xylariales</taxon>
        <taxon>Diatrypaceae</taxon>
        <taxon>Diatrype</taxon>
    </lineage>
</organism>
<evidence type="ECO:0000313" key="2">
    <source>
        <dbReference type="EMBL" id="KAK7746617.1"/>
    </source>
</evidence>
<keyword evidence="3" id="KW-1185">Reference proteome</keyword>
<evidence type="ECO:0000256" key="1">
    <source>
        <dbReference type="SAM" id="MobiDB-lite"/>
    </source>
</evidence>
<protein>
    <submittedName>
        <fullName evidence="2">Uncharacterized protein</fullName>
    </submittedName>
</protein>
<sequence>MGKWTSINLVTQQCFWFSGEIFGDARESPKIYRALCGDAAIHIHQTLRENGVARALELFQICIKHDALFDVFRHNVETAFKIVNDEWESYIDVTPSETQRIVTAYIKARRAYVGQRERTELAKAVDLFIITWDRVTEKARLEASEPGFKPLQQLQLSLRPLLPDAATTTSTNDTSLTSVGGDGSSAAEPS</sequence>
<dbReference type="Proteomes" id="UP001320420">
    <property type="component" value="Unassembled WGS sequence"/>
</dbReference>
<reference evidence="2 3" key="1">
    <citation type="submission" date="2024-02" db="EMBL/GenBank/DDBJ databases">
        <title>De novo assembly and annotation of 12 fungi associated with fruit tree decline syndrome in Ontario, Canada.</title>
        <authorList>
            <person name="Sulman M."/>
            <person name="Ellouze W."/>
            <person name="Ilyukhin E."/>
        </authorList>
    </citation>
    <scope>NUCLEOTIDE SEQUENCE [LARGE SCALE GENOMIC DNA]</scope>
    <source>
        <strain evidence="2 3">M11/M66-122</strain>
    </source>
</reference>